<reference evidence="1" key="1">
    <citation type="submission" date="2021-02" db="EMBL/GenBank/DDBJ databases">
        <authorList>
            <person name="Dougan E. K."/>
            <person name="Rhodes N."/>
            <person name="Thang M."/>
            <person name="Chan C."/>
        </authorList>
    </citation>
    <scope>NUCLEOTIDE SEQUENCE</scope>
</reference>
<protein>
    <submittedName>
        <fullName evidence="1">Uncharacterized protein</fullName>
    </submittedName>
</protein>
<evidence type="ECO:0000313" key="2">
    <source>
        <dbReference type="Proteomes" id="UP000649617"/>
    </source>
</evidence>
<dbReference type="EMBL" id="CAJNIZ010004559">
    <property type="protein sequence ID" value="CAE7233875.1"/>
    <property type="molecule type" value="Genomic_DNA"/>
</dbReference>
<dbReference type="OrthoDB" id="2363873at2759"/>
<comment type="caution">
    <text evidence="1">The sequence shown here is derived from an EMBL/GenBank/DDBJ whole genome shotgun (WGS) entry which is preliminary data.</text>
</comment>
<sequence>MAVCGDIAPFRHPTRKESLRLEELSFKPQIPVALMVSGEWHGYPLIMRNTRKVRRAAGTQCLAAVHIPGSVHTWISETQLLLPAKLLRLAGMMGAGDYEGNRQATVKVLSVLFENLRKPSTQADVQKVLEHMANEDPQNCELLADENALAEELQAA</sequence>
<gene>
    <name evidence="1" type="ORF">SPIL2461_LOCUS3695</name>
</gene>
<proteinExistence type="predicted"/>
<dbReference type="Proteomes" id="UP000649617">
    <property type="component" value="Unassembled WGS sequence"/>
</dbReference>
<keyword evidence="2" id="KW-1185">Reference proteome</keyword>
<name>A0A812KPC7_SYMPI</name>
<accession>A0A812KPC7</accession>
<organism evidence="1 2">
    <name type="scientific">Symbiodinium pilosum</name>
    <name type="common">Dinoflagellate</name>
    <dbReference type="NCBI Taxonomy" id="2952"/>
    <lineage>
        <taxon>Eukaryota</taxon>
        <taxon>Sar</taxon>
        <taxon>Alveolata</taxon>
        <taxon>Dinophyceae</taxon>
        <taxon>Suessiales</taxon>
        <taxon>Symbiodiniaceae</taxon>
        <taxon>Symbiodinium</taxon>
    </lineage>
</organism>
<dbReference type="AlphaFoldDB" id="A0A812KPC7"/>
<evidence type="ECO:0000313" key="1">
    <source>
        <dbReference type="EMBL" id="CAE7233875.1"/>
    </source>
</evidence>